<dbReference type="GO" id="GO:0009451">
    <property type="term" value="P:RNA modification"/>
    <property type="evidence" value="ECO:0007669"/>
    <property type="project" value="InterPro"/>
</dbReference>
<dbReference type="PROSITE" id="PS51375">
    <property type="entry name" value="PPR"/>
    <property type="match status" value="6"/>
</dbReference>
<evidence type="ECO:0000313" key="5">
    <source>
        <dbReference type="Proteomes" id="UP000265566"/>
    </source>
</evidence>
<accession>A0A396IHT5</accession>
<dbReference type="SUPFAM" id="SSF48452">
    <property type="entry name" value="TPR-like"/>
    <property type="match status" value="1"/>
</dbReference>
<evidence type="ECO:0000256" key="3">
    <source>
        <dbReference type="PROSITE-ProRule" id="PRU00708"/>
    </source>
</evidence>
<dbReference type="InterPro" id="IPR046848">
    <property type="entry name" value="E_motif"/>
</dbReference>
<dbReference type="Pfam" id="PF01535">
    <property type="entry name" value="PPR"/>
    <property type="match status" value="5"/>
</dbReference>
<gene>
    <name evidence="4" type="ORF">MtrunA17_Chr4g0066861</name>
</gene>
<dbReference type="InterPro" id="IPR046960">
    <property type="entry name" value="PPR_At4g14850-like_plant"/>
</dbReference>
<dbReference type="Gramene" id="rna27024">
    <property type="protein sequence ID" value="RHN64233.1"/>
    <property type="gene ID" value="gene27024"/>
</dbReference>
<evidence type="ECO:0000313" key="4">
    <source>
        <dbReference type="EMBL" id="RHN64233.1"/>
    </source>
</evidence>
<dbReference type="PANTHER" id="PTHR47926">
    <property type="entry name" value="PENTATRICOPEPTIDE REPEAT-CONTAINING PROTEIN"/>
    <property type="match status" value="1"/>
</dbReference>
<dbReference type="InterPro" id="IPR002885">
    <property type="entry name" value="PPR_rpt"/>
</dbReference>
<feature type="repeat" description="PPR" evidence="3">
    <location>
        <begin position="222"/>
        <end position="256"/>
    </location>
</feature>
<dbReference type="Gene3D" id="1.25.40.10">
    <property type="entry name" value="Tetratricopeptide repeat domain"/>
    <property type="match status" value="5"/>
</dbReference>
<keyword evidence="1" id="KW-0677">Repeat</keyword>
<name>A0A396IHT5_MEDTR</name>
<dbReference type="GO" id="GO:0003723">
    <property type="term" value="F:RNA binding"/>
    <property type="evidence" value="ECO:0007669"/>
    <property type="project" value="InterPro"/>
</dbReference>
<evidence type="ECO:0000256" key="2">
    <source>
        <dbReference type="ARBA" id="ARBA00061659"/>
    </source>
</evidence>
<dbReference type="AlphaFoldDB" id="A0A396IHT5"/>
<protein>
    <submittedName>
        <fullName evidence="4">Putative tetratricopeptide-like helical domain-containing protein</fullName>
    </submittedName>
</protein>
<comment type="similarity">
    <text evidence="2">Belongs to the PPR family. PCMP-E subfamily.</text>
</comment>
<sequence>MHIQVRNLILRKQDCTKKNRKQMVATKLTTLMKKCSTVKHAKQIHAQIITNNLTHLEPIFIHRILLCDITNYKTISNYILSILHHLRNPDSFSWGCVIRFFSQKGQFVEAVSLYVQMRRIGLCPSSHAVSSILKSCARVEDDLCGLLIHGHVHKFGFDACVYVQTALLDLYCKIGDVVTARKVFDEMPDKNVVSWNSLLSGYIKGGNLDEGQRFFDEIPLKDVISWNCMVSGYAKAGKMDRACYLFQQMPERNFASWNTMITGYVDCGSIVEARELFDAMPRRNSVSLITMIAGYSKSGDVHSARELFDQMDDKDLLSYNAMIACYAQSSKPKEALDLFNVMLKPDSSLHPDKMTLASVISACSQLGNLEHWRWIESQINNFGIVLDDHLATALIDLYAKCGSIDKAYELFHGLRKRDVVAYSAMIYGCGINGRASDAVELFERMAGECIIPNLVTYTGILTAYNHAGLAEEGYRCFISMKDNGIVPSVDHYGIMVDLLGRAGWLDEAYKLIMKMPMQPNVGVWGALLLACRLHDNLKLGEIAVQHCIKLESETAGYYSLLSGIYATVGKWNDAKKLTTGVEGKKIIKIPGCSWTQLV</sequence>
<organism evidence="4 5">
    <name type="scientific">Medicago truncatula</name>
    <name type="common">Barrel medic</name>
    <name type="synonym">Medicago tribuloides</name>
    <dbReference type="NCBI Taxonomy" id="3880"/>
    <lineage>
        <taxon>Eukaryota</taxon>
        <taxon>Viridiplantae</taxon>
        <taxon>Streptophyta</taxon>
        <taxon>Embryophyta</taxon>
        <taxon>Tracheophyta</taxon>
        <taxon>Spermatophyta</taxon>
        <taxon>Magnoliopsida</taxon>
        <taxon>eudicotyledons</taxon>
        <taxon>Gunneridae</taxon>
        <taxon>Pentapetalae</taxon>
        <taxon>rosids</taxon>
        <taxon>fabids</taxon>
        <taxon>Fabales</taxon>
        <taxon>Fabaceae</taxon>
        <taxon>Papilionoideae</taxon>
        <taxon>50 kb inversion clade</taxon>
        <taxon>NPAAA clade</taxon>
        <taxon>Hologalegina</taxon>
        <taxon>IRL clade</taxon>
        <taxon>Trifolieae</taxon>
        <taxon>Medicago</taxon>
    </lineage>
</organism>
<feature type="repeat" description="PPR" evidence="3">
    <location>
        <begin position="418"/>
        <end position="452"/>
    </location>
</feature>
<dbReference type="FunFam" id="1.25.40.10:FF:001214">
    <property type="entry name" value="Pentatricopeptide repeat-containing protein At2g20540"/>
    <property type="match status" value="1"/>
</dbReference>
<feature type="repeat" description="PPR" evidence="3">
    <location>
        <begin position="90"/>
        <end position="124"/>
    </location>
</feature>
<dbReference type="PANTHER" id="PTHR47926:SF545">
    <property type="entry name" value="PENTACOTRIPEPTIDE-REPEAT REGION OF PRORP DOMAIN-CONTAINING PROTEIN"/>
    <property type="match status" value="1"/>
</dbReference>
<dbReference type="NCBIfam" id="TIGR00756">
    <property type="entry name" value="PPR"/>
    <property type="match status" value="9"/>
</dbReference>
<dbReference type="InterPro" id="IPR011990">
    <property type="entry name" value="TPR-like_helical_dom_sf"/>
</dbReference>
<feature type="repeat" description="PPR" evidence="3">
    <location>
        <begin position="284"/>
        <end position="318"/>
    </location>
</feature>
<reference evidence="5" key="1">
    <citation type="journal article" date="2018" name="Nat. Plants">
        <title>Whole-genome landscape of Medicago truncatula symbiotic genes.</title>
        <authorList>
            <person name="Pecrix Y."/>
            <person name="Staton S.E."/>
            <person name="Sallet E."/>
            <person name="Lelandais-Briere C."/>
            <person name="Moreau S."/>
            <person name="Carrere S."/>
            <person name="Blein T."/>
            <person name="Jardinaud M.F."/>
            <person name="Latrasse D."/>
            <person name="Zouine M."/>
            <person name="Zahm M."/>
            <person name="Kreplak J."/>
            <person name="Mayjonade B."/>
            <person name="Satge C."/>
            <person name="Perez M."/>
            <person name="Cauet S."/>
            <person name="Marande W."/>
            <person name="Chantry-Darmon C."/>
            <person name="Lopez-Roques C."/>
            <person name="Bouchez O."/>
            <person name="Berard A."/>
            <person name="Debelle F."/>
            <person name="Munos S."/>
            <person name="Bendahmane A."/>
            <person name="Berges H."/>
            <person name="Niebel A."/>
            <person name="Buitink J."/>
            <person name="Frugier F."/>
            <person name="Benhamed M."/>
            <person name="Crespi M."/>
            <person name="Gouzy J."/>
            <person name="Gamas P."/>
        </authorList>
    </citation>
    <scope>NUCLEOTIDE SEQUENCE [LARGE SCALE GENOMIC DNA]</scope>
    <source>
        <strain evidence="5">cv. Jemalong A17</strain>
    </source>
</reference>
<dbReference type="EMBL" id="PSQE01000004">
    <property type="protein sequence ID" value="RHN64233.1"/>
    <property type="molecule type" value="Genomic_DNA"/>
</dbReference>
<dbReference type="Proteomes" id="UP000265566">
    <property type="component" value="Chromosome 4"/>
</dbReference>
<proteinExistence type="inferred from homology"/>
<evidence type="ECO:0000256" key="1">
    <source>
        <dbReference type="ARBA" id="ARBA00022737"/>
    </source>
</evidence>
<dbReference type="Pfam" id="PF20431">
    <property type="entry name" value="E_motif"/>
    <property type="match status" value="1"/>
</dbReference>
<feature type="repeat" description="PPR" evidence="3">
    <location>
        <begin position="453"/>
        <end position="487"/>
    </location>
</feature>
<dbReference type="FunFam" id="1.25.40.10:FF:001097">
    <property type="entry name" value="Pentatricopeptide repeat-containing protein At4g22760"/>
    <property type="match status" value="1"/>
</dbReference>
<dbReference type="OrthoDB" id="185373at2759"/>
<dbReference type="Pfam" id="PF13041">
    <property type="entry name" value="PPR_2"/>
    <property type="match status" value="3"/>
</dbReference>
<feature type="repeat" description="PPR" evidence="3">
    <location>
        <begin position="191"/>
        <end position="221"/>
    </location>
</feature>
<comment type="caution">
    <text evidence="4">The sequence shown here is derived from an EMBL/GenBank/DDBJ whole genome shotgun (WGS) entry which is preliminary data.</text>
</comment>